<keyword evidence="5" id="KW-1185">Reference proteome</keyword>
<protein>
    <submittedName>
        <fullName evidence="4">Type I inositol polyphosphate 5-phosphatase 5</fullName>
    </submittedName>
</protein>
<dbReference type="GO" id="GO:0004439">
    <property type="term" value="F:phosphatidylinositol-4,5-bisphosphate 5-phosphatase activity"/>
    <property type="evidence" value="ECO:0007669"/>
    <property type="project" value="TreeGrafter"/>
</dbReference>
<dbReference type="AlphaFoldDB" id="A0A1E5W9H7"/>
<evidence type="ECO:0000256" key="1">
    <source>
        <dbReference type="ARBA" id="ARBA00010768"/>
    </source>
</evidence>
<dbReference type="SMART" id="SM00128">
    <property type="entry name" value="IPPc"/>
    <property type="match status" value="1"/>
</dbReference>
<dbReference type="Gene3D" id="3.60.10.10">
    <property type="entry name" value="Endonuclease/exonuclease/phosphatase"/>
    <property type="match status" value="2"/>
</dbReference>
<dbReference type="STRING" id="888268.A0A1E5W9H7"/>
<dbReference type="InterPro" id="IPR000300">
    <property type="entry name" value="IPPc"/>
</dbReference>
<comment type="similarity">
    <text evidence="1">Belongs to the inositol polyphosphate 5-phosphatase family.</text>
</comment>
<feature type="domain" description="Inositol polyphosphate-related phosphatase" evidence="3">
    <location>
        <begin position="291"/>
        <end position="599"/>
    </location>
</feature>
<dbReference type="OrthoDB" id="62798at2759"/>
<dbReference type="GO" id="GO:0004445">
    <property type="term" value="F:inositol-polyphosphate 5-phosphatase activity"/>
    <property type="evidence" value="ECO:0007669"/>
    <property type="project" value="InterPro"/>
</dbReference>
<dbReference type="PANTHER" id="PTHR45666">
    <property type="entry name" value="TYPE IV INOSITOL POLYPHOSPHATE 5-PHOSPHATASE 9"/>
    <property type="match status" value="1"/>
</dbReference>
<comment type="caution">
    <text evidence="4">The sequence shown here is derived from an EMBL/GenBank/DDBJ whole genome shotgun (WGS) entry which is preliminary data.</text>
</comment>
<accession>A0A1E5W9H7</accession>
<proteinExistence type="inferred from homology"/>
<evidence type="ECO:0000313" key="4">
    <source>
        <dbReference type="EMBL" id="OEL34076.1"/>
    </source>
</evidence>
<evidence type="ECO:0000313" key="5">
    <source>
        <dbReference type="Proteomes" id="UP000095767"/>
    </source>
</evidence>
<evidence type="ECO:0000256" key="2">
    <source>
        <dbReference type="ARBA" id="ARBA00022801"/>
    </source>
</evidence>
<dbReference type="Pfam" id="PF22669">
    <property type="entry name" value="Exo_endo_phos2"/>
    <property type="match status" value="2"/>
</dbReference>
<dbReference type="InterPro" id="IPR045849">
    <property type="entry name" value="IP5P_plant"/>
</dbReference>
<name>A0A1E5W9H7_9POAL</name>
<dbReference type="InterPro" id="IPR036691">
    <property type="entry name" value="Endo/exonu/phosph_ase_sf"/>
</dbReference>
<dbReference type="Proteomes" id="UP000095767">
    <property type="component" value="Unassembled WGS sequence"/>
</dbReference>
<keyword evidence="2" id="KW-0378">Hydrolase</keyword>
<organism evidence="4 5">
    <name type="scientific">Dichanthelium oligosanthes</name>
    <dbReference type="NCBI Taxonomy" id="888268"/>
    <lineage>
        <taxon>Eukaryota</taxon>
        <taxon>Viridiplantae</taxon>
        <taxon>Streptophyta</taxon>
        <taxon>Embryophyta</taxon>
        <taxon>Tracheophyta</taxon>
        <taxon>Spermatophyta</taxon>
        <taxon>Magnoliopsida</taxon>
        <taxon>Liliopsida</taxon>
        <taxon>Poales</taxon>
        <taxon>Poaceae</taxon>
        <taxon>PACMAD clade</taxon>
        <taxon>Panicoideae</taxon>
        <taxon>Panicodae</taxon>
        <taxon>Paniceae</taxon>
        <taxon>Dichantheliinae</taxon>
        <taxon>Dichanthelium</taxon>
    </lineage>
</organism>
<reference evidence="4 5" key="1">
    <citation type="submission" date="2016-09" db="EMBL/GenBank/DDBJ databases">
        <title>The draft genome of Dichanthelium oligosanthes: A C3 panicoid grass species.</title>
        <authorList>
            <person name="Studer A.J."/>
            <person name="Schnable J.C."/>
            <person name="Brutnell T.P."/>
        </authorList>
    </citation>
    <scope>NUCLEOTIDE SEQUENCE [LARGE SCALE GENOMIC DNA]</scope>
    <source>
        <strain evidence="5">cv. Kellogg 1175</strain>
        <tissue evidence="4">Leaf</tissue>
    </source>
</reference>
<dbReference type="PANTHER" id="PTHR45666:SF20">
    <property type="entry name" value="TYPE I INOSITOL POLYPHOSPHATE 5-PHOSPHATASE 10"/>
    <property type="match status" value="1"/>
</dbReference>
<dbReference type="EMBL" id="LWDX02016548">
    <property type="protein sequence ID" value="OEL34076.1"/>
    <property type="molecule type" value="Genomic_DNA"/>
</dbReference>
<sequence>MQHLRTHPTAFFIFSGDTRRLLQLRQHTPLIRRHSPFRLLRRHTPPSVFIVFDDHTPLLLWRHTPSSALARTNIRPGDLQHAAGYRAPHNLGEEMAQKPNRKKKFLFPKVLGAKDGDALSRHSTDYSINSTESRSLKFSGFCSPATSCTHTEAFRVFAATWNVAGKTPDSALNLNDFLPSDDYSDIYVLGFQEVVPLNVGNVLVIEDNEPASRWLTLINQALNRPSPPSDAYASAISEASASFSFSRSVDTTASTSLVSALQTPSPCPLDPSLFHKASNREIRRTAITRGRRLKTCTCPSERPRSCRRSYRAPCLIGCGTNTDAVEGDTTTSDEENEEVRTSSFAVSDVKSPAAAVATSWRERYCLVACKQMVGLFATVWVRRELVPHVGHVRCSCVGRGIMGCLGNKGCISVSMSLHQTSLCFLCSHLASGEKEGDELRRNSDVVEILKNTQFRRLCKRSGRRIPERILDHDRVIWLGDLNYRIALSYSETKKLVEANDWGTLFEKDQLKTETESGVFRGWNEGKIFFAPTYRYSWNSDNYAGEDVTSKKQRRTPAWCDRILWYGEGIVQLSYISGKSKFSDHRPVCSVFIVEVAVPENKLIKFASGPNMKVGVEELLFAPK</sequence>
<dbReference type="GO" id="GO:0034485">
    <property type="term" value="F:phosphatidylinositol-3,4,5-trisphosphate 5-phosphatase activity"/>
    <property type="evidence" value="ECO:0007669"/>
    <property type="project" value="TreeGrafter"/>
</dbReference>
<dbReference type="GO" id="GO:0046856">
    <property type="term" value="P:phosphatidylinositol dephosphorylation"/>
    <property type="evidence" value="ECO:0007669"/>
    <property type="project" value="InterPro"/>
</dbReference>
<gene>
    <name evidence="4" type="ORF">BAE44_0004905</name>
</gene>
<evidence type="ECO:0000259" key="3">
    <source>
        <dbReference type="SMART" id="SM00128"/>
    </source>
</evidence>
<dbReference type="SUPFAM" id="SSF56219">
    <property type="entry name" value="DNase I-like"/>
    <property type="match status" value="1"/>
</dbReference>